<keyword evidence="2" id="KW-1185">Reference proteome</keyword>
<evidence type="ECO:0000313" key="1">
    <source>
        <dbReference type="EMBL" id="KAF9624585.1"/>
    </source>
</evidence>
<reference evidence="1 2" key="1">
    <citation type="submission" date="2020-10" db="EMBL/GenBank/DDBJ databases">
        <title>The Coptis chinensis genome and diversification of protoberbering-type alkaloids.</title>
        <authorList>
            <person name="Wang B."/>
            <person name="Shu S."/>
            <person name="Song C."/>
            <person name="Liu Y."/>
        </authorList>
    </citation>
    <scope>NUCLEOTIDE SEQUENCE [LARGE SCALE GENOMIC DNA]</scope>
    <source>
        <strain evidence="1">HL-2020</strain>
        <tissue evidence="1">Leaf</tissue>
    </source>
</reference>
<evidence type="ECO:0000313" key="2">
    <source>
        <dbReference type="Proteomes" id="UP000631114"/>
    </source>
</evidence>
<organism evidence="1 2">
    <name type="scientific">Coptis chinensis</name>
    <dbReference type="NCBI Taxonomy" id="261450"/>
    <lineage>
        <taxon>Eukaryota</taxon>
        <taxon>Viridiplantae</taxon>
        <taxon>Streptophyta</taxon>
        <taxon>Embryophyta</taxon>
        <taxon>Tracheophyta</taxon>
        <taxon>Spermatophyta</taxon>
        <taxon>Magnoliopsida</taxon>
        <taxon>Ranunculales</taxon>
        <taxon>Ranunculaceae</taxon>
        <taxon>Coptidoideae</taxon>
        <taxon>Coptis</taxon>
    </lineage>
</organism>
<sequence>MEVQRPESVDEALVALHEVSRLPNWVACVRPLKQLSTRNITGNLFVKFSEAQDDWYSHGVWMGELSNRVFCKGIFSDVEAH</sequence>
<accession>A0A835IVI6</accession>
<dbReference type="EMBL" id="JADFTS010000001">
    <property type="protein sequence ID" value="KAF9624585.1"/>
    <property type="molecule type" value="Genomic_DNA"/>
</dbReference>
<name>A0A835IVI6_9MAGN</name>
<comment type="caution">
    <text evidence="1">The sequence shown here is derived from an EMBL/GenBank/DDBJ whole genome shotgun (WGS) entry which is preliminary data.</text>
</comment>
<gene>
    <name evidence="1" type="ORF">IFM89_012007</name>
</gene>
<dbReference type="Proteomes" id="UP000631114">
    <property type="component" value="Unassembled WGS sequence"/>
</dbReference>
<dbReference type="AlphaFoldDB" id="A0A835IVI6"/>
<proteinExistence type="predicted"/>
<protein>
    <submittedName>
        <fullName evidence="1">Uncharacterized protein</fullName>
    </submittedName>
</protein>